<dbReference type="PANTHER" id="PTHR24347">
    <property type="entry name" value="SERINE/THREONINE-PROTEIN KINASE"/>
    <property type="match status" value="1"/>
</dbReference>
<name>A0ABN7SIA9_OIKDI</name>
<keyword evidence="4" id="KW-1185">Reference proteome</keyword>
<evidence type="ECO:0000313" key="3">
    <source>
        <dbReference type="EMBL" id="CAG5097612.1"/>
    </source>
</evidence>
<feature type="transmembrane region" description="Helical" evidence="1">
    <location>
        <begin position="9"/>
        <end position="30"/>
    </location>
</feature>
<dbReference type="InterPro" id="IPR008271">
    <property type="entry name" value="Ser/Thr_kinase_AS"/>
</dbReference>
<dbReference type="InterPro" id="IPR011009">
    <property type="entry name" value="Kinase-like_dom_sf"/>
</dbReference>
<keyword evidence="1" id="KW-0812">Transmembrane</keyword>
<dbReference type="Pfam" id="PF00069">
    <property type="entry name" value="Pkinase"/>
    <property type="match status" value="1"/>
</dbReference>
<dbReference type="Gene3D" id="1.10.510.10">
    <property type="entry name" value="Transferase(Phosphotransferase) domain 1"/>
    <property type="match status" value="1"/>
</dbReference>
<dbReference type="EMBL" id="OU015569">
    <property type="protein sequence ID" value="CAG5097612.1"/>
    <property type="molecule type" value="Genomic_DNA"/>
</dbReference>
<protein>
    <submittedName>
        <fullName evidence="3">Oidioi.mRNA.OKI2018_I69.XSR.g15152.t1.cds</fullName>
    </submittedName>
</protein>
<evidence type="ECO:0000259" key="2">
    <source>
        <dbReference type="PROSITE" id="PS50011"/>
    </source>
</evidence>
<gene>
    <name evidence="3" type="ORF">OKIOD_LOCUS6710</name>
</gene>
<evidence type="ECO:0000313" key="4">
    <source>
        <dbReference type="Proteomes" id="UP001158576"/>
    </source>
</evidence>
<dbReference type="Proteomes" id="UP001158576">
    <property type="component" value="Chromosome XSR"/>
</dbReference>
<keyword evidence="1" id="KW-0472">Membrane</keyword>
<dbReference type="PROSITE" id="PS50011">
    <property type="entry name" value="PROTEIN_KINASE_DOM"/>
    <property type="match status" value="1"/>
</dbReference>
<dbReference type="PROSITE" id="PS00108">
    <property type="entry name" value="PROTEIN_KINASE_ST"/>
    <property type="match status" value="1"/>
</dbReference>
<accession>A0ABN7SIA9</accession>
<feature type="domain" description="Protein kinase" evidence="2">
    <location>
        <begin position="53"/>
        <end position="324"/>
    </location>
</feature>
<keyword evidence="1" id="KW-1133">Transmembrane helix</keyword>
<reference evidence="3 4" key="1">
    <citation type="submission" date="2021-04" db="EMBL/GenBank/DDBJ databases">
        <authorList>
            <person name="Bliznina A."/>
        </authorList>
    </citation>
    <scope>NUCLEOTIDE SEQUENCE [LARGE SCALE GENOMIC DNA]</scope>
</reference>
<sequence length="350" mass="39644">MSARPKNTIIVVVFSALVLLLVTTVILAFWNTTALEEDIEEYSDLRDIACSKTKGKINLVSGVKLLIKKERNEIEQKVIEAFAEDQKLVAIKKVDKAKAGNAEVILLEREVQILKTIGHAYIIELLHVLETSSTMYLVQEKCDTHLGNYLNQQDDKKLPETQCQNIIRQAAEALYYLHKKGIIHRDLKCENILVVRSPQSQFDIEIRITDFGLAVISGQEFQESTCGTPLYMAPEILLRHSYSLQCDIWSLGIISYRIMTGCFPFPNAVTEVDLIERIKVANFDYSSSKFVGYSQKAIDLVQNMLKVDPATRIAAGEISKSAWVQGREDKDMPNVIDLMREFHAQESDED</sequence>
<organism evidence="3 4">
    <name type="scientific">Oikopleura dioica</name>
    <name type="common">Tunicate</name>
    <dbReference type="NCBI Taxonomy" id="34765"/>
    <lineage>
        <taxon>Eukaryota</taxon>
        <taxon>Metazoa</taxon>
        <taxon>Chordata</taxon>
        <taxon>Tunicata</taxon>
        <taxon>Appendicularia</taxon>
        <taxon>Copelata</taxon>
        <taxon>Oikopleuridae</taxon>
        <taxon>Oikopleura</taxon>
    </lineage>
</organism>
<dbReference type="InterPro" id="IPR000719">
    <property type="entry name" value="Prot_kinase_dom"/>
</dbReference>
<evidence type="ECO:0000256" key="1">
    <source>
        <dbReference type="SAM" id="Phobius"/>
    </source>
</evidence>
<dbReference type="SUPFAM" id="SSF56112">
    <property type="entry name" value="Protein kinase-like (PK-like)"/>
    <property type="match status" value="1"/>
</dbReference>
<dbReference type="SMART" id="SM00220">
    <property type="entry name" value="S_TKc"/>
    <property type="match status" value="1"/>
</dbReference>
<proteinExistence type="predicted"/>